<dbReference type="AlphaFoldDB" id="A0AAV3SKT8"/>
<reference evidence="1" key="1">
    <citation type="journal article" date="2014" name="Int. J. Syst. Evol. Microbiol.">
        <title>Complete genome sequence of Corynebacterium casei LMG S-19264T (=DSM 44701T), isolated from a smear-ripened cheese.</title>
        <authorList>
            <consortium name="US DOE Joint Genome Institute (JGI-PGF)"/>
            <person name="Walter F."/>
            <person name="Albersmeier A."/>
            <person name="Kalinowski J."/>
            <person name="Ruckert C."/>
        </authorList>
    </citation>
    <scope>NUCLEOTIDE SEQUENCE</scope>
    <source>
        <strain evidence="1">JCM 12289</strain>
    </source>
</reference>
<comment type="caution">
    <text evidence="1">The sequence shown here is derived from an EMBL/GenBank/DDBJ whole genome shotgun (WGS) entry which is preliminary data.</text>
</comment>
<dbReference type="EMBL" id="BAAADN010000053">
    <property type="protein sequence ID" value="GAA0471753.1"/>
    <property type="molecule type" value="Genomic_DNA"/>
</dbReference>
<dbReference type="Proteomes" id="UP001500962">
    <property type="component" value="Unassembled WGS sequence"/>
</dbReference>
<gene>
    <name evidence="1" type="ORF">GCM10008985_30730</name>
</gene>
<sequence>MEEEINNSATAERVDPRQRGSFKTTLRLHLLQFFYDCSRIPLHHDTSGNIVGDNRARGDNRTVTDRYARIENGTTADPYSVTNCD</sequence>
<organism evidence="1 2">
    <name type="scientific">Halococcus dombrowskii</name>
    <dbReference type="NCBI Taxonomy" id="179637"/>
    <lineage>
        <taxon>Archaea</taxon>
        <taxon>Methanobacteriati</taxon>
        <taxon>Methanobacteriota</taxon>
        <taxon>Stenosarchaea group</taxon>
        <taxon>Halobacteria</taxon>
        <taxon>Halobacteriales</taxon>
        <taxon>Halococcaceae</taxon>
        <taxon>Halococcus</taxon>
    </lineage>
</organism>
<accession>A0AAV3SKT8</accession>
<evidence type="ECO:0000313" key="2">
    <source>
        <dbReference type="Proteomes" id="UP001500962"/>
    </source>
</evidence>
<protein>
    <submittedName>
        <fullName evidence="1">Uncharacterized protein</fullName>
    </submittedName>
</protein>
<name>A0AAV3SKT8_HALDO</name>
<proteinExistence type="predicted"/>
<reference evidence="1" key="2">
    <citation type="submission" date="2023-12" db="EMBL/GenBank/DDBJ databases">
        <authorList>
            <person name="Sun Q."/>
            <person name="Inoue M."/>
        </authorList>
    </citation>
    <scope>NUCLEOTIDE SEQUENCE</scope>
    <source>
        <strain evidence="1">JCM 12289</strain>
    </source>
</reference>
<evidence type="ECO:0000313" key="1">
    <source>
        <dbReference type="EMBL" id="GAA0471753.1"/>
    </source>
</evidence>